<evidence type="ECO:0000313" key="1">
    <source>
        <dbReference type="EMBL" id="XCD07517.1"/>
    </source>
</evidence>
<reference evidence="1" key="1">
    <citation type="submission" date="2024-03" db="EMBL/GenBank/DDBJ databases">
        <title>Diverse circular DNA viruses in blood, oral, and fecal samples of captive lemurs.</title>
        <authorList>
            <person name="Paietta E.N."/>
            <person name="Kraberger S."/>
            <person name="Lund M.C."/>
            <person name="Custer J.M."/>
            <person name="Vargas K.M."/>
            <person name="Ehmke E.E."/>
            <person name="Yoder A.D."/>
            <person name="Varsani A."/>
        </authorList>
    </citation>
    <scope>NUCLEOTIDE SEQUENCE</scope>
    <source>
        <strain evidence="1">Duke_28FS_1</strain>
    </source>
</reference>
<protein>
    <submittedName>
        <fullName evidence="1">Uncharacterized protein</fullName>
    </submittedName>
</protein>
<sequence>MRTLAKNKQKMYYALQSGEVPIYETDEDGNIKYITIDGEQVPVETGEYELGYSEPVKFFGNIALSGGDSEVVEYGIDTSAYDATLVTDKGAVPITETSLIWFQSEVGYKDNAKTIVDGNTADYRVLAVKPSLNEAKYILGKLTK</sequence>
<name>A0AAU8B8C1_9CAUD</name>
<proteinExistence type="predicted"/>
<dbReference type="EMBL" id="PP511791">
    <property type="protein sequence ID" value="XCD07517.1"/>
    <property type="molecule type" value="Genomic_DNA"/>
</dbReference>
<organism evidence="1">
    <name type="scientific">Dulem virus 39</name>
    <dbReference type="NCBI Taxonomy" id="3145757"/>
    <lineage>
        <taxon>Viruses</taxon>
        <taxon>Duplodnaviria</taxon>
        <taxon>Heunggongvirae</taxon>
        <taxon>Uroviricota</taxon>
        <taxon>Caudoviricetes</taxon>
    </lineage>
</organism>
<accession>A0AAU8B8C1</accession>